<feature type="transmembrane region" description="Helical" evidence="1">
    <location>
        <begin position="6"/>
        <end position="27"/>
    </location>
</feature>
<protein>
    <recommendedName>
        <fullName evidence="4">DUF4234 domain-containing protein</fullName>
    </recommendedName>
</protein>
<comment type="caution">
    <text evidence="2">The sequence shown here is derived from an EMBL/GenBank/DDBJ whole genome shotgun (WGS) entry which is preliminary data.</text>
</comment>
<gene>
    <name evidence="2" type="ORF">ACFO3O_20180</name>
</gene>
<keyword evidence="3" id="KW-1185">Reference proteome</keyword>
<feature type="transmembrane region" description="Helical" evidence="1">
    <location>
        <begin position="47"/>
        <end position="68"/>
    </location>
</feature>
<dbReference type="EMBL" id="JBHSFV010000016">
    <property type="protein sequence ID" value="MFC4636236.1"/>
    <property type="molecule type" value="Genomic_DNA"/>
</dbReference>
<keyword evidence="1" id="KW-0472">Membrane</keyword>
<sequence length="117" mass="13625">MNYNIITYFIYGCIMVFIIYKIGLICYRNGNIFVLHLMPNNAQLCLYINNILLTGYYLVNIGYVIYSISTWKTVYNPHNIIDTIATHSGGIILILAVLHYMNIIVLQLFFKSQKQYV</sequence>
<evidence type="ECO:0000313" key="3">
    <source>
        <dbReference type="Proteomes" id="UP001596043"/>
    </source>
</evidence>
<evidence type="ECO:0000313" key="2">
    <source>
        <dbReference type="EMBL" id="MFC4636236.1"/>
    </source>
</evidence>
<name>A0ABV9I1E4_9FLAO</name>
<dbReference type="Proteomes" id="UP001596043">
    <property type="component" value="Unassembled WGS sequence"/>
</dbReference>
<keyword evidence="1" id="KW-0812">Transmembrane</keyword>
<organism evidence="2 3">
    <name type="scientific">Dokdonia ponticola</name>
    <dbReference type="NCBI Taxonomy" id="2041041"/>
    <lineage>
        <taxon>Bacteria</taxon>
        <taxon>Pseudomonadati</taxon>
        <taxon>Bacteroidota</taxon>
        <taxon>Flavobacteriia</taxon>
        <taxon>Flavobacteriales</taxon>
        <taxon>Flavobacteriaceae</taxon>
        <taxon>Dokdonia</taxon>
    </lineage>
</organism>
<dbReference type="RefSeq" id="WP_379982237.1">
    <property type="nucleotide sequence ID" value="NZ_JBHSFV010000016.1"/>
</dbReference>
<reference evidence="3" key="1">
    <citation type="journal article" date="2019" name="Int. J. Syst. Evol. Microbiol.">
        <title>The Global Catalogue of Microorganisms (GCM) 10K type strain sequencing project: providing services to taxonomists for standard genome sequencing and annotation.</title>
        <authorList>
            <consortium name="The Broad Institute Genomics Platform"/>
            <consortium name="The Broad Institute Genome Sequencing Center for Infectious Disease"/>
            <person name="Wu L."/>
            <person name="Ma J."/>
        </authorList>
    </citation>
    <scope>NUCLEOTIDE SEQUENCE [LARGE SCALE GENOMIC DNA]</scope>
    <source>
        <strain evidence="3">YJ-61-S</strain>
    </source>
</reference>
<keyword evidence="1" id="KW-1133">Transmembrane helix</keyword>
<feature type="transmembrane region" description="Helical" evidence="1">
    <location>
        <begin position="88"/>
        <end position="110"/>
    </location>
</feature>
<proteinExistence type="predicted"/>
<evidence type="ECO:0008006" key="4">
    <source>
        <dbReference type="Google" id="ProtNLM"/>
    </source>
</evidence>
<accession>A0ABV9I1E4</accession>
<evidence type="ECO:0000256" key="1">
    <source>
        <dbReference type="SAM" id="Phobius"/>
    </source>
</evidence>